<dbReference type="GO" id="GO:0016020">
    <property type="term" value="C:membrane"/>
    <property type="evidence" value="ECO:0007669"/>
    <property type="project" value="UniProtKB-SubCell"/>
</dbReference>
<feature type="domain" description="Protein kinase" evidence="17">
    <location>
        <begin position="93"/>
        <end position="381"/>
    </location>
</feature>
<dbReference type="InterPro" id="IPR011009">
    <property type="entry name" value="Kinase-like_dom_sf"/>
</dbReference>
<keyword evidence="9 14" id="KW-0067">ATP-binding</keyword>
<evidence type="ECO:0000256" key="6">
    <source>
        <dbReference type="ARBA" id="ARBA00022737"/>
    </source>
</evidence>
<dbReference type="GO" id="GO:0005524">
    <property type="term" value="F:ATP binding"/>
    <property type="evidence" value="ECO:0007669"/>
    <property type="project" value="UniProtKB-UniRule"/>
</dbReference>
<dbReference type="PROSITE" id="PS00108">
    <property type="entry name" value="PROTEIN_KINASE_ST"/>
    <property type="match status" value="1"/>
</dbReference>
<evidence type="ECO:0000256" key="12">
    <source>
        <dbReference type="ARBA" id="ARBA00023170"/>
    </source>
</evidence>
<evidence type="ECO:0000256" key="5">
    <source>
        <dbReference type="ARBA" id="ARBA00022729"/>
    </source>
</evidence>
<keyword evidence="3" id="KW-0808">Transferase</keyword>
<evidence type="ECO:0000256" key="9">
    <source>
        <dbReference type="ARBA" id="ARBA00022840"/>
    </source>
</evidence>
<evidence type="ECO:0000256" key="4">
    <source>
        <dbReference type="ARBA" id="ARBA00022692"/>
    </source>
</evidence>
<evidence type="ECO:0000256" key="11">
    <source>
        <dbReference type="ARBA" id="ARBA00023136"/>
    </source>
</evidence>
<dbReference type="PROSITE" id="PS50011">
    <property type="entry name" value="PROTEIN_KINASE_DOM"/>
    <property type="match status" value="1"/>
</dbReference>
<keyword evidence="8" id="KW-0418">Kinase</keyword>
<gene>
    <name evidence="18" type="ORF">NCGR_LOCUS41516</name>
</gene>
<dbReference type="CDD" id="cd14066">
    <property type="entry name" value="STKc_IRAK"/>
    <property type="match status" value="1"/>
</dbReference>
<keyword evidence="10 16" id="KW-1133">Transmembrane helix</keyword>
<evidence type="ECO:0000256" key="1">
    <source>
        <dbReference type="ARBA" id="ARBA00004479"/>
    </source>
</evidence>
<feature type="binding site" evidence="14">
    <location>
        <position position="121"/>
    </location>
    <ligand>
        <name>ATP</name>
        <dbReference type="ChEBI" id="CHEBI:30616"/>
    </ligand>
</feature>
<evidence type="ECO:0000256" key="15">
    <source>
        <dbReference type="RuleBase" id="RU000304"/>
    </source>
</evidence>
<keyword evidence="6" id="KW-0677">Repeat</keyword>
<keyword evidence="5" id="KW-0732">Signal</keyword>
<protein>
    <recommendedName>
        <fullName evidence="17">Protein kinase domain-containing protein</fullName>
    </recommendedName>
</protein>
<reference evidence="18" key="1">
    <citation type="submission" date="2020-10" db="EMBL/GenBank/DDBJ databases">
        <authorList>
            <person name="Han B."/>
            <person name="Lu T."/>
            <person name="Zhao Q."/>
            <person name="Huang X."/>
            <person name="Zhao Y."/>
        </authorList>
    </citation>
    <scope>NUCLEOTIDE SEQUENCE</scope>
</reference>
<dbReference type="Proteomes" id="UP000604825">
    <property type="component" value="Unassembled WGS sequence"/>
</dbReference>
<dbReference type="InterPro" id="IPR051824">
    <property type="entry name" value="LRR_Rcpt-Like_S/T_Kinase"/>
</dbReference>
<evidence type="ECO:0000256" key="13">
    <source>
        <dbReference type="ARBA" id="ARBA00023180"/>
    </source>
</evidence>
<dbReference type="InterPro" id="IPR000719">
    <property type="entry name" value="Prot_kinase_dom"/>
</dbReference>
<dbReference type="FunFam" id="3.30.200.20:FF:000745">
    <property type="entry name" value="Phytosulfokine receptor 2"/>
    <property type="match status" value="1"/>
</dbReference>
<dbReference type="InterPro" id="IPR008271">
    <property type="entry name" value="Ser/Thr_kinase_AS"/>
</dbReference>
<dbReference type="Pfam" id="PF00069">
    <property type="entry name" value="Pkinase"/>
    <property type="match status" value="1"/>
</dbReference>
<keyword evidence="2" id="KW-0433">Leucine-rich repeat</keyword>
<proteinExistence type="inferred from homology"/>
<dbReference type="Gene3D" id="1.10.510.10">
    <property type="entry name" value="Transferase(Phosphotransferase) domain 1"/>
    <property type="match status" value="1"/>
</dbReference>
<dbReference type="SUPFAM" id="SSF56112">
    <property type="entry name" value="Protein kinase-like (PK-like)"/>
    <property type="match status" value="1"/>
</dbReference>
<keyword evidence="13" id="KW-0325">Glycoprotein</keyword>
<keyword evidence="15" id="KW-0723">Serine/threonine-protein kinase</keyword>
<dbReference type="PROSITE" id="PS00107">
    <property type="entry name" value="PROTEIN_KINASE_ATP"/>
    <property type="match status" value="1"/>
</dbReference>
<comment type="caution">
    <text evidence="18">The sequence shown here is derived from an EMBL/GenBank/DDBJ whole genome shotgun (WGS) entry which is preliminary data.</text>
</comment>
<dbReference type="InterPro" id="IPR017441">
    <property type="entry name" value="Protein_kinase_ATP_BS"/>
</dbReference>
<dbReference type="GO" id="GO:0004674">
    <property type="term" value="F:protein serine/threonine kinase activity"/>
    <property type="evidence" value="ECO:0007669"/>
    <property type="project" value="UniProtKB-KW"/>
</dbReference>
<dbReference type="PANTHER" id="PTHR48006">
    <property type="entry name" value="LEUCINE-RICH REPEAT-CONTAINING PROTEIN DDB_G0281931-RELATED"/>
    <property type="match status" value="1"/>
</dbReference>
<evidence type="ECO:0000313" key="19">
    <source>
        <dbReference type="Proteomes" id="UP000604825"/>
    </source>
</evidence>
<sequence>MDTPLVALIVVAGTSLAVAVPCLLLAFLCRRHSSSKSQLKPRCCLAAATTLRVSAPAGTTPADCPSWSFYGTAADASLLKLSLADLTAATGGFSPDNIIGDGSFGFVYRAVLSDGAAVAVKRLSGDGDAGAGNREFRAELEVLGSLSHPNLARLLGYCAAGRDRILVYELLERGSLDAWLHGGDAEDGGGTKTLPWSARLCVARGVAAALDFLHHGRRPPVLHRDVKSSNVLLGEGFEAKLADFGLARIVRGSPAKSHVSTQAAGTAGYVAPEIWDGVGATAKADVYSFGVLVIELVTGLRPSWPMKASTGDKEVNLVDWARDKIGAGLASEILDRRMGIPAQGKDMEEAQGLLEIARRCIDSAAKNRPTMEEAVAMLSKI</sequence>
<keyword evidence="4 16" id="KW-0812">Transmembrane</keyword>
<keyword evidence="12" id="KW-0675">Receptor</keyword>
<evidence type="ECO:0000256" key="2">
    <source>
        <dbReference type="ARBA" id="ARBA00022614"/>
    </source>
</evidence>
<evidence type="ECO:0000256" key="14">
    <source>
        <dbReference type="PROSITE-ProRule" id="PRU10141"/>
    </source>
</evidence>
<evidence type="ECO:0000256" key="16">
    <source>
        <dbReference type="SAM" id="Phobius"/>
    </source>
</evidence>
<dbReference type="OrthoDB" id="4062651at2759"/>
<evidence type="ECO:0000256" key="8">
    <source>
        <dbReference type="ARBA" id="ARBA00022777"/>
    </source>
</evidence>
<evidence type="ECO:0000259" key="17">
    <source>
        <dbReference type="PROSITE" id="PS50011"/>
    </source>
</evidence>
<dbReference type="Gene3D" id="3.30.200.20">
    <property type="entry name" value="Phosphorylase Kinase, domain 1"/>
    <property type="match status" value="1"/>
</dbReference>
<evidence type="ECO:0000256" key="10">
    <source>
        <dbReference type="ARBA" id="ARBA00022989"/>
    </source>
</evidence>
<name>A0A811QG93_9POAL</name>
<keyword evidence="19" id="KW-1185">Reference proteome</keyword>
<feature type="transmembrane region" description="Helical" evidence="16">
    <location>
        <begin position="6"/>
        <end position="29"/>
    </location>
</feature>
<dbReference type="AlphaFoldDB" id="A0A811QG93"/>
<keyword evidence="7 14" id="KW-0547">Nucleotide-binding</keyword>
<evidence type="ECO:0000256" key="7">
    <source>
        <dbReference type="ARBA" id="ARBA00022741"/>
    </source>
</evidence>
<dbReference type="EMBL" id="CAJGYO010000010">
    <property type="protein sequence ID" value="CAD6258033.1"/>
    <property type="molecule type" value="Genomic_DNA"/>
</dbReference>
<dbReference type="FunFam" id="1.10.510.10:FF:000388">
    <property type="entry name" value="Leucine-rich repeat receptor-like tyrosine-protein kinase PXC3"/>
    <property type="match status" value="1"/>
</dbReference>
<dbReference type="SMART" id="SM00220">
    <property type="entry name" value="S_TKc"/>
    <property type="match status" value="1"/>
</dbReference>
<organism evidence="18 19">
    <name type="scientific">Miscanthus lutarioriparius</name>
    <dbReference type="NCBI Taxonomy" id="422564"/>
    <lineage>
        <taxon>Eukaryota</taxon>
        <taxon>Viridiplantae</taxon>
        <taxon>Streptophyta</taxon>
        <taxon>Embryophyta</taxon>
        <taxon>Tracheophyta</taxon>
        <taxon>Spermatophyta</taxon>
        <taxon>Magnoliopsida</taxon>
        <taxon>Liliopsida</taxon>
        <taxon>Poales</taxon>
        <taxon>Poaceae</taxon>
        <taxon>PACMAD clade</taxon>
        <taxon>Panicoideae</taxon>
        <taxon>Andropogonodae</taxon>
        <taxon>Andropogoneae</taxon>
        <taxon>Saccharinae</taxon>
        <taxon>Miscanthus</taxon>
    </lineage>
</organism>
<keyword evidence="11 16" id="KW-0472">Membrane</keyword>
<dbReference type="PANTHER" id="PTHR48006:SF47">
    <property type="entry name" value="PHYTOSULFOKINE RECEPTOR 2-LIKE"/>
    <property type="match status" value="1"/>
</dbReference>
<accession>A0A811QG93</accession>
<evidence type="ECO:0000256" key="3">
    <source>
        <dbReference type="ARBA" id="ARBA00022679"/>
    </source>
</evidence>
<evidence type="ECO:0000313" key="18">
    <source>
        <dbReference type="EMBL" id="CAD6258033.1"/>
    </source>
</evidence>
<comment type="subcellular location">
    <subcellularLocation>
        <location evidence="1">Membrane</location>
        <topology evidence="1">Single-pass type I membrane protein</topology>
    </subcellularLocation>
</comment>
<comment type="similarity">
    <text evidence="15">Belongs to the protein kinase superfamily.</text>
</comment>